<dbReference type="SUPFAM" id="SSF55681">
    <property type="entry name" value="Class II aaRS and biotin synthetases"/>
    <property type="match status" value="1"/>
</dbReference>
<dbReference type="InterPro" id="IPR004188">
    <property type="entry name" value="Phe-tRNA_ligase_II_N"/>
</dbReference>
<dbReference type="Pfam" id="PF01409">
    <property type="entry name" value="tRNA-synt_2d"/>
    <property type="match status" value="1"/>
</dbReference>
<keyword evidence="5 13" id="KW-0436">Ligase</keyword>
<dbReference type="InterPro" id="IPR006195">
    <property type="entry name" value="aa-tRNA-synth_II"/>
</dbReference>
<comment type="similarity">
    <text evidence="2 13">Belongs to the class-II aminoacyl-tRNA synthetase family. Phe-tRNA synthetase alpha subunit type 1 subfamily.</text>
</comment>
<dbReference type="InterPro" id="IPR045864">
    <property type="entry name" value="aa-tRNA-synth_II/BPL/LPL"/>
</dbReference>
<dbReference type="NCBIfam" id="TIGR00468">
    <property type="entry name" value="pheS"/>
    <property type="match status" value="1"/>
</dbReference>
<dbReference type="HAMAP" id="MF_00281">
    <property type="entry name" value="Phe_tRNA_synth_alpha1"/>
    <property type="match status" value="1"/>
</dbReference>
<evidence type="ECO:0000256" key="2">
    <source>
        <dbReference type="ARBA" id="ARBA00010207"/>
    </source>
</evidence>
<name>A0A2H0W483_9BACT</name>
<dbReference type="GO" id="GO:0006432">
    <property type="term" value="P:phenylalanyl-tRNA aminoacylation"/>
    <property type="evidence" value="ECO:0007669"/>
    <property type="project" value="UniProtKB-UniRule"/>
</dbReference>
<dbReference type="EC" id="6.1.1.20" evidence="13"/>
<feature type="domain" description="Aminoacyl-transfer RNA synthetases class-II family profile" evidence="14">
    <location>
        <begin position="117"/>
        <end position="321"/>
    </location>
</feature>
<sequence length="344" mass="39391">MKAKLEALKKEFNDEAEKIKSLVDLESLENKYLSRKSGVLTLLMKEMKSVPKEEMPAVGKLANEVKQFLTNKLETIKSNLGNKNNSDTAFDPTLPGTEQPVGHLHMVSQAIREISGIFEDIGFQRERYPEVEWDYYGFEALNMPAGHPARDEWETFFIDREPINKKLGQRILTPHTSSGQVREMEKGELPIRMTNISKTYRRQIDASHSPMFHQFEGLVIDKDINISHLKGTVEYFVKRFFGEDREIRLRPHHFQFTEPSFEVDISCGVCHGKGCKLCKEGWLELAGAGMVHPNVLKAGGIDPKVYSGFAFGWGVERCYMMKSGLNIDDIRLLYKNDLRVINQF</sequence>
<dbReference type="InterPro" id="IPR002319">
    <property type="entry name" value="Phenylalanyl-tRNA_Synthase"/>
</dbReference>
<dbReference type="Pfam" id="PF02912">
    <property type="entry name" value="Phe_tRNA-synt_N"/>
    <property type="match status" value="1"/>
</dbReference>
<dbReference type="SUPFAM" id="SSF46589">
    <property type="entry name" value="tRNA-binding arm"/>
    <property type="match status" value="1"/>
</dbReference>
<dbReference type="GO" id="GO:0000049">
    <property type="term" value="F:tRNA binding"/>
    <property type="evidence" value="ECO:0007669"/>
    <property type="project" value="InterPro"/>
</dbReference>
<comment type="subcellular location">
    <subcellularLocation>
        <location evidence="1 13">Cytoplasm</location>
    </subcellularLocation>
</comment>
<dbReference type="PANTHER" id="PTHR11538">
    <property type="entry name" value="PHENYLALANYL-TRNA SYNTHETASE"/>
    <property type="match status" value="1"/>
</dbReference>
<dbReference type="AlphaFoldDB" id="A0A2H0W483"/>
<evidence type="ECO:0000256" key="13">
    <source>
        <dbReference type="HAMAP-Rule" id="MF_00281"/>
    </source>
</evidence>
<evidence type="ECO:0000256" key="9">
    <source>
        <dbReference type="ARBA" id="ARBA00022842"/>
    </source>
</evidence>
<evidence type="ECO:0000256" key="7">
    <source>
        <dbReference type="ARBA" id="ARBA00022741"/>
    </source>
</evidence>
<comment type="caution">
    <text evidence="15">The sequence shown here is derived from an EMBL/GenBank/DDBJ whole genome shotgun (WGS) entry which is preliminary data.</text>
</comment>
<dbReference type="PROSITE" id="PS50862">
    <property type="entry name" value="AA_TRNA_LIGASE_II"/>
    <property type="match status" value="1"/>
</dbReference>
<organism evidence="15 16">
    <name type="scientific">Candidatus Buchananbacteria bacterium CG10_big_fil_rev_8_21_14_0_10_33_19</name>
    <dbReference type="NCBI Taxonomy" id="1974525"/>
    <lineage>
        <taxon>Bacteria</taxon>
        <taxon>Candidatus Buchananiibacteriota</taxon>
    </lineage>
</organism>
<evidence type="ECO:0000256" key="5">
    <source>
        <dbReference type="ARBA" id="ARBA00022598"/>
    </source>
</evidence>
<keyword evidence="10 13" id="KW-0648">Protein biosynthesis</keyword>
<dbReference type="InterPro" id="IPR004529">
    <property type="entry name" value="Phe-tRNA-synth_IIc_asu"/>
</dbReference>
<evidence type="ECO:0000313" key="15">
    <source>
        <dbReference type="EMBL" id="PIS06077.1"/>
    </source>
</evidence>
<comment type="catalytic activity">
    <reaction evidence="12 13">
        <text>tRNA(Phe) + L-phenylalanine + ATP = L-phenylalanyl-tRNA(Phe) + AMP + diphosphate + H(+)</text>
        <dbReference type="Rhea" id="RHEA:19413"/>
        <dbReference type="Rhea" id="RHEA-COMP:9668"/>
        <dbReference type="Rhea" id="RHEA-COMP:9699"/>
        <dbReference type="ChEBI" id="CHEBI:15378"/>
        <dbReference type="ChEBI" id="CHEBI:30616"/>
        <dbReference type="ChEBI" id="CHEBI:33019"/>
        <dbReference type="ChEBI" id="CHEBI:58095"/>
        <dbReference type="ChEBI" id="CHEBI:78442"/>
        <dbReference type="ChEBI" id="CHEBI:78531"/>
        <dbReference type="ChEBI" id="CHEBI:456215"/>
        <dbReference type="EC" id="6.1.1.20"/>
    </reaction>
</comment>
<keyword evidence="7 13" id="KW-0547">Nucleotide-binding</keyword>
<evidence type="ECO:0000259" key="14">
    <source>
        <dbReference type="PROSITE" id="PS50862"/>
    </source>
</evidence>
<keyword evidence="4 13" id="KW-0963">Cytoplasm</keyword>
<keyword evidence="9 13" id="KW-0460">Magnesium</keyword>
<dbReference type="GO" id="GO:0000287">
    <property type="term" value="F:magnesium ion binding"/>
    <property type="evidence" value="ECO:0007669"/>
    <property type="project" value="UniProtKB-UniRule"/>
</dbReference>
<dbReference type="EMBL" id="PEZY01000012">
    <property type="protein sequence ID" value="PIS06077.1"/>
    <property type="molecule type" value="Genomic_DNA"/>
</dbReference>
<evidence type="ECO:0000256" key="1">
    <source>
        <dbReference type="ARBA" id="ARBA00004496"/>
    </source>
</evidence>
<proteinExistence type="inferred from homology"/>
<evidence type="ECO:0000256" key="8">
    <source>
        <dbReference type="ARBA" id="ARBA00022840"/>
    </source>
</evidence>
<reference evidence="16" key="1">
    <citation type="submission" date="2017-09" db="EMBL/GenBank/DDBJ databases">
        <title>Depth-based differentiation of microbial function through sediment-hosted aquifers and enrichment of novel symbionts in the deep terrestrial subsurface.</title>
        <authorList>
            <person name="Probst A.J."/>
            <person name="Ladd B."/>
            <person name="Jarett J.K."/>
            <person name="Geller-Mcgrath D.E."/>
            <person name="Sieber C.M.K."/>
            <person name="Emerson J.B."/>
            <person name="Anantharaman K."/>
            <person name="Thomas B.C."/>
            <person name="Malmstrom R."/>
            <person name="Stieglmeier M."/>
            <person name="Klingl A."/>
            <person name="Woyke T."/>
            <person name="Ryan C.M."/>
            <person name="Banfield J.F."/>
        </authorList>
    </citation>
    <scope>NUCLEOTIDE SEQUENCE [LARGE SCALE GENOMIC DNA]</scope>
</reference>
<dbReference type="GO" id="GO:0005737">
    <property type="term" value="C:cytoplasm"/>
    <property type="evidence" value="ECO:0007669"/>
    <property type="project" value="UniProtKB-SubCell"/>
</dbReference>
<dbReference type="CDD" id="cd00496">
    <property type="entry name" value="PheRS_alpha_core"/>
    <property type="match status" value="1"/>
</dbReference>
<dbReference type="InterPro" id="IPR022911">
    <property type="entry name" value="Phe_tRNA_ligase_alpha1_bac"/>
</dbReference>
<evidence type="ECO:0000256" key="10">
    <source>
        <dbReference type="ARBA" id="ARBA00022917"/>
    </source>
</evidence>
<dbReference type="InterPro" id="IPR010978">
    <property type="entry name" value="tRNA-bd_arm"/>
</dbReference>
<keyword evidence="6 13" id="KW-0479">Metal-binding</keyword>
<dbReference type="Proteomes" id="UP000229056">
    <property type="component" value="Unassembled WGS sequence"/>
</dbReference>
<protein>
    <recommendedName>
        <fullName evidence="13">Phenylalanine--tRNA ligase alpha subunit</fullName>
        <ecNumber evidence="13">6.1.1.20</ecNumber>
    </recommendedName>
    <alternativeName>
        <fullName evidence="13">Phenylalanyl-tRNA synthetase alpha subunit</fullName>
        <shortName evidence="13">PheRS</shortName>
    </alternativeName>
</protein>
<evidence type="ECO:0000256" key="4">
    <source>
        <dbReference type="ARBA" id="ARBA00022490"/>
    </source>
</evidence>
<keyword evidence="8 13" id="KW-0067">ATP-binding</keyword>
<evidence type="ECO:0000256" key="11">
    <source>
        <dbReference type="ARBA" id="ARBA00023146"/>
    </source>
</evidence>
<evidence type="ECO:0000256" key="6">
    <source>
        <dbReference type="ARBA" id="ARBA00022723"/>
    </source>
</evidence>
<evidence type="ECO:0000256" key="3">
    <source>
        <dbReference type="ARBA" id="ARBA00011209"/>
    </source>
</evidence>
<keyword evidence="11 13" id="KW-0030">Aminoacyl-tRNA synthetase</keyword>
<dbReference type="GO" id="GO:0005524">
    <property type="term" value="F:ATP binding"/>
    <property type="evidence" value="ECO:0007669"/>
    <property type="project" value="UniProtKB-UniRule"/>
</dbReference>
<accession>A0A2H0W483</accession>
<evidence type="ECO:0000256" key="12">
    <source>
        <dbReference type="ARBA" id="ARBA00049255"/>
    </source>
</evidence>
<feature type="binding site" evidence="13">
    <location>
        <position position="258"/>
    </location>
    <ligand>
        <name>Mg(2+)</name>
        <dbReference type="ChEBI" id="CHEBI:18420"/>
        <note>shared with beta subunit</note>
    </ligand>
</feature>
<evidence type="ECO:0000313" key="16">
    <source>
        <dbReference type="Proteomes" id="UP000229056"/>
    </source>
</evidence>
<dbReference type="PANTHER" id="PTHR11538:SF41">
    <property type="entry name" value="PHENYLALANINE--TRNA LIGASE, MITOCHONDRIAL"/>
    <property type="match status" value="1"/>
</dbReference>
<dbReference type="GO" id="GO:0004826">
    <property type="term" value="F:phenylalanine-tRNA ligase activity"/>
    <property type="evidence" value="ECO:0007669"/>
    <property type="project" value="UniProtKB-UniRule"/>
</dbReference>
<dbReference type="Gene3D" id="3.30.930.10">
    <property type="entry name" value="Bira Bifunctional Protein, Domain 2"/>
    <property type="match status" value="1"/>
</dbReference>
<comment type="cofactor">
    <cofactor evidence="13">
        <name>Mg(2+)</name>
        <dbReference type="ChEBI" id="CHEBI:18420"/>
    </cofactor>
    <text evidence="13">Binds 2 magnesium ions per tetramer.</text>
</comment>
<gene>
    <name evidence="13" type="primary">pheS</name>
    <name evidence="15" type="ORF">COT80_04395</name>
</gene>
<comment type="subunit">
    <text evidence="3 13">Tetramer of two alpha and two beta subunits.</text>
</comment>